<evidence type="ECO:0000256" key="4">
    <source>
        <dbReference type="ARBA" id="ARBA00023180"/>
    </source>
</evidence>
<evidence type="ECO:0000313" key="7">
    <source>
        <dbReference type="Proteomes" id="UP001595724"/>
    </source>
</evidence>
<dbReference type="InterPro" id="IPR044674">
    <property type="entry name" value="EDEM1/2/3"/>
</dbReference>
<proteinExistence type="inferred from homology"/>
<comment type="caution">
    <text evidence="6">The sequence shown here is derived from an EMBL/GenBank/DDBJ whole genome shotgun (WGS) entry which is preliminary data.</text>
</comment>
<dbReference type="PRINTS" id="PR00747">
    <property type="entry name" value="GLYHDRLASE47"/>
</dbReference>
<dbReference type="PANTHER" id="PTHR45679">
    <property type="entry name" value="ER DEGRADATION-ENHANCING ALPHA-MANNOSIDASE-LIKE PROTEIN 2"/>
    <property type="match status" value="1"/>
</dbReference>
<gene>
    <name evidence="6" type="ORF">ACFOM9_09360</name>
</gene>
<dbReference type="Gene3D" id="1.50.10.10">
    <property type="match status" value="1"/>
</dbReference>
<dbReference type="GO" id="GO:0016798">
    <property type="term" value="F:hydrolase activity, acting on glycosyl bonds"/>
    <property type="evidence" value="ECO:0007669"/>
    <property type="project" value="UniProtKB-KW"/>
</dbReference>
<protein>
    <submittedName>
        <fullName evidence="6">Glycoside hydrolase family 47 protein</fullName>
        <ecNumber evidence="6">3.2.1.-</ecNumber>
    </submittedName>
</protein>
<dbReference type="InterPro" id="IPR012341">
    <property type="entry name" value="6hp_glycosidase-like_sf"/>
</dbReference>
<keyword evidence="3" id="KW-0256">Endoplasmic reticulum</keyword>
<dbReference type="EMBL" id="JBHRYF010000008">
    <property type="protein sequence ID" value="MFC3660271.1"/>
    <property type="molecule type" value="Genomic_DNA"/>
</dbReference>
<dbReference type="PROSITE" id="PS51257">
    <property type="entry name" value="PROKAR_LIPOPROTEIN"/>
    <property type="match status" value="1"/>
</dbReference>
<evidence type="ECO:0000256" key="1">
    <source>
        <dbReference type="ARBA" id="ARBA00004240"/>
    </source>
</evidence>
<sequence length="474" mass="52559">MKTHCIALLIGLSGLAACATQPAPVAAAPAAVAATVTADATPMDDAEAARYARRVREEALHAWQGYRQYAWGHDDLAPLSLKPHDWYAQSLLMTPVDALDTLILMGYDEQADAARKLIDAQLSFDRDISVSHFEVTIRLLGGLLSGYQLTGDPKLLALADDLGTRMSPVFDTPTGLPWTKVNLRTGATSGPISNPAETGTLLLEYGTLARLTGKQAYYDKAKRALVATFERRDPHTGLVGSAVDVRTGAWTDSSSHISGGIDSYYEYLWKCWKLFDDKDCLRMWQASAPAMNRYLADEVDGALWYGYADMRTGARTQAHYGALDAFLPGLLAYSGDITRASRLQDSGFRMWRLHGIEPEVLDYRAMQVLSPGYALRPEIAESAWYLHRLDGDPRWRRQGAAMFDDFVRYTRTDGGYAALRSVVTKEKADRMESFVLAETFKYFWLLFAPQDAINLDEVVLNTEAHPLKRVPATP</sequence>
<keyword evidence="6" id="KW-0378">Hydrolase</keyword>
<comment type="similarity">
    <text evidence="2">Belongs to the glycosyl hydrolase 47 family.</text>
</comment>
<keyword evidence="7" id="KW-1185">Reference proteome</keyword>
<name>A0ABV7UUI6_9GAMM</name>
<evidence type="ECO:0000256" key="5">
    <source>
        <dbReference type="SAM" id="SignalP"/>
    </source>
</evidence>
<evidence type="ECO:0000256" key="2">
    <source>
        <dbReference type="ARBA" id="ARBA00007658"/>
    </source>
</evidence>
<keyword evidence="5" id="KW-0732">Signal</keyword>
<feature type="chain" id="PRO_5045612982" evidence="5">
    <location>
        <begin position="28"/>
        <end position="474"/>
    </location>
</feature>
<dbReference type="Proteomes" id="UP001595724">
    <property type="component" value="Unassembled WGS sequence"/>
</dbReference>
<evidence type="ECO:0000256" key="3">
    <source>
        <dbReference type="ARBA" id="ARBA00022824"/>
    </source>
</evidence>
<dbReference type="InterPro" id="IPR001382">
    <property type="entry name" value="Glyco_hydro_47"/>
</dbReference>
<dbReference type="PANTHER" id="PTHR45679:SF6">
    <property type="entry name" value="ER DEGRADATION-ENHANCING ALPHA-MANNOSIDASE-LIKE PROTEIN 2"/>
    <property type="match status" value="1"/>
</dbReference>
<dbReference type="EC" id="3.2.1.-" evidence="6"/>
<evidence type="ECO:0000313" key="6">
    <source>
        <dbReference type="EMBL" id="MFC3660271.1"/>
    </source>
</evidence>
<dbReference type="InterPro" id="IPR036026">
    <property type="entry name" value="Seven-hairpin_glycosidases"/>
</dbReference>
<organism evidence="6 7">
    <name type="scientific">Luteimonas notoginsengisoli</name>
    <dbReference type="NCBI Taxonomy" id="1578200"/>
    <lineage>
        <taxon>Bacteria</taxon>
        <taxon>Pseudomonadati</taxon>
        <taxon>Pseudomonadota</taxon>
        <taxon>Gammaproteobacteria</taxon>
        <taxon>Lysobacterales</taxon>
        <taxon>Lysobacteraceae</taxon>
        <taxon>Luteimonas</taxon>
    </lineage>
</organism>
<dbReference type="RefSeq" id="WP_386709430.1">
    <property type="nucleotide sequence ID" value="NZ_JBHRYF010000008.1"/>
</dbReference>
<dbReference type="SUPFAM" id="SSF48225">
    <property type="entry name" value="Seven-hairpin glycosidases"/>
    <property type="match status" value="1"/>
</dbReference>
<keyword evidence="6" id="KW-0326">Glycosidase</keyword>
<dbReference type="Pfam" id="PF01532">
    <property type="entry name" value="Glyco_hydro_47"/>
    <property type="match status" value="1"/>
</dbReference>
<keyword evidence="4" id="KW-0325">Glycoprotein</keyword>
<accession>A0ABV7UUI6</accession>
<feature type="signal peptide" evidence="5">
    <location>
        <begin position="1"/>
        <end position="27"/>
    </location>
</feature>
<comment type="subcellular location">
    <subcellularLocation>
        <location evidence="1">Endoplasmic reticulum</location>
    </subcellularLocation>
</comment>
<reference evidence="7" key="1">
    <citation type="journal article" date="2019" name="Int. J. Syst. Evol. Microbiol.">
        <title>The Global Catalogue of Microorganisms (GCM) 10K type strain sequencing project: providing services to taxonomists for standard genome sequencing and annotation.</title>
        <authorList>
            <consortium name="The Broad Institute Genomics Platform"/>
            <consortium name="The Broad Institute Genome Sequencing Center for Infectious Disease"/>
            <person name="Wu L."/>
            <person name="Ma J."/>
        </authorList>
    </citation>
    <scope>NUCLEOTIDE SEQUENCE [LARGE SCALE GENOMIC DNA]</scope>
    <source>
        <strain evidence="7">KCTC 42211</strain>
    </source>
</reference>